<reference evidence="2 3" key="1">
    <citation type="journal article" date="2019" name="Nat. Med.">
        <title>A library of human gut bacterial isolates paired with longitudinal multiomics data enables mechanistic microbiome research.</title>
        <authorList>
            <person name="Poyet M."/>
            <person name="Groussin M."/>
            <person name="Gibbons S.M."/>
            <person name="Avila-Pacheco J."/>
            <person name="Jiang X."/>
            <person name="Kearney S.M."/>
            <person name="Perrotta A.R."/>
            <person name="Berdy B."/>
            <person name="Zhao S."/>
            <person name="Lieberman T.D."/>
            <person name="Swanson P.K."/>
            <person name="Smith M."/>
            <person name="Roesemann S."/>
            <person name="Alexander J.E."/>
            <person name="Rich S.A."/>
            <person name="Livny J."/>
            <person name="Vlamakis H."/>
            <person name="Clish C."/>
            <person name="Bullock K."/>
            <person name="Deik A."/>
            <person name="Scott J."/>
            <person name="Pierce K.A."/>
            <person name="Xavier R.J."/>
            <person name="Alm E.J."/>
        </authorList>
    </citation>
    <scope>NUCLEOTIDE SEQUENCE [LARGE SCALE GENOMIC DNA]</scope>
    <source>
        <strain evidence="2 3">BIOML-A6</strain>
    </source>
</reference>
<evidence type="ECO:0000313" key="3">
    <source>
        <dbReference type="Proteomes" id="UP000431575"/>
    </source>
</evidence>
<dbReference type="AlphaFoldDB" id="A0A4Q5E7Y1"/>
<protein>
    <recommendedName>
        <fullName evidence="1">Large polyvalent protein associated domain-containing protein</fullName>
    </recommendedName>
</protein>
<proteinExistence type="predicted"/>
<evidence type="ECO:0000259" key="1">
    <source>
        <dbReference type="Pfam" id="PF18843"/>
    </source>
</evidence>
<name>A0A4Q5E7Y1_BACUN</name>
<evidence type="ECO:0000313" key="2">
    <source>
        <dbReference type="EMBL" id="KAB4242178.1"/>
    </source>
</evidence>
<dbReference type="EMBL" id="WCTM01000006">
    <property type="protein sequence ID" value="KAB4242178.1"/>
    <property type="molecule type" value="Genomic_DNA"/>
</dbReference>
<dbReference type="Proteomes" id="UP000431575">
    <property type="component" value="Unassembled WGS sequence"/>
</dbReference>
<comment type="caution">
    <text evidence="2">The sequence shown here is derived from an EMBL/GenBank/DDBJ whole genome shotgun (WGS) entry which is preliminary data.</text>
</comment>
<gene>
    <name evidence="2" type="ORF">GAP41_11060</name>
</gene>
<organism evidence="2 3">
    <name type="scientific">Bacteroides uniformis</name>
    <dbReference type="NCBI Taxonomy" id="820"/>
    <lineage>
        <taxon>Bacteria</taxon>
        <taxon>Pseudomonadati</taxon>
        <taxon>Bacteroidota</taxon>
        <taxon>Bacteroidia</taxon>
        <taxon>Bacteroidales</taxon>
        <taxon>Bacteroidaceae</taxon>
        <taxon>Bacteroides</taxon>
    </lineage>
</organism>
<dbReference type="Pfam" id="PF18843">
    <property type="entry name" value="LPD28"/>
    <property type="match status" value="1"/>
</dbReference>
<dbReference type="InterPro" id="IPR040809">
    <property type="entry name" value="LPD28"/>
</dbReference>
<accession>A0A4Q5E7Y1</accession>
<dbReference type="RefSeq" id="WP_130080730.1">
    <property type="nucleotide sequence ID" value="NZ_RCXX01000005.1"/>
</dbReference>
<sequence length="103" mass="11969">MITREDLCMKTFETMTVNDIPVLFSDARIDRDAVPEGLFAYDIRESDDGDRLATVEPFVRVNHAGTILSREEFRMEDWGGVEINDYNFEGDSMTLKEWLEQNQ</sequence>
<feature type="domain" description="Large polyvalent protein associated" evidence="1">
    <location>
        <begin position="10"/>
        <end position="100"/>
    </location>
</feature>